<dbReference type="GO" id="GO:0008270">
    <property type="term" value="F:zinc ion binding"/>
    <property type="evidence" value="ECO:0007669"/>
    <property type="project" value="UniProtKB-KW"/>
</dbReference>
<keyword evidence="1" id="KW-0862">Zinc</keyword>
<keyword evidence="4" id="KW-1185">Reference proteome</keyword>
<dbReference type="Proteomes" id="UP001295444">
    <property type="component" value="Chromosome 01"/>
</dbReference>
<evidence type="ECO:0000259" key="2">
    <source>
        <dbReference type="PROSITE" id="PS50158"/>
    </source>
</evidence>
<dbReference type="AlphaFoldDB" id="A0AAD1QYN0"/>
<protein>
    <submittedName>
        <fullName evidence="3">Retrotransposon-derived PEG10</fullName>
    </submittedName>
</protein>
<dbReference type="SMART" id="SM00343">
    <property type="entry name" value="ZnF_C2HC"/>
    <property type="match status" value="1"/>
</dbReference>
<proteinExistence type="predicted"/>
<dbReference type="InterPro" id="IPR036875">
    <property type="entry name" value="Znf_CCHC_sf"/>
</dbReference>
<dbReference type="EMBL" id="OW240912">
    <property type="protein sequence ID" value="CAH2220279.1"/>
    <property type="molecule type" value="Genomic_DNA"/>
</dbReference>
<dbReference type="GO" id="GO:0003676">
    <property type="term" value="F:nucleic acid binding"/>
    <property type="evidence" value="ECO:0007669"/>
    <property type="project" value="InterPro"/>
</dbReference>
<evidence type="ECO:0000313" key="3">
    <source>
        <dbReference type="EMBL" id="CAH2220279.1"/>
    </source>
</evidence>
<name>A0AAD1QYN0_PELCU</name>
<evidence type="ECO:0000256" key="1">
    <source>
        <dbReference type="PROSITE-ProRule" id="PRU00047"/>
    </source>
</evidence>
<dbReference type="Gene3D" id="4.10.60.10">
    <property type="entry name" value="Zinc finger, CCHC-type"/>
    <property type="match status" value="1"/>
</dbReference>
<keyword evidence="1" id="KW-0863">Zinc-finger</keyword>
<accession>A0AAD1QYN0</accession>
<reference evidence="3" key="1">
    <citation type="submission" date="2022-03" db="EMBL/GenBank/DDBJ databases">
        <authorList>
            <person name="Alioto T."/>
            <person name="Alioto T."/>
            <person name="Gomez Garrido J."/>
        </authorList>
    </citation>
    <scope>NUCLEOTIDE SEQUENCE</scope>
</reference>
<gene>
    <name evidence="3" type="ORF">PECUL_23A013193</name>
</gene>
<sequence length="180" mass="19605">MEIEEPMQIGELNTMLTVNEKARRRAKGLCFYCGKEGHYISYCPIRPPRSKHNHVGARCHHPTSPSWPLFCSTLHATGPKRPPNQTNGTITALANPAPFPEPQEEAPFQSSASISPKVSCSNTEGLSPDCVIASNGTVVRRQDINAFEQALKARAASPSRLLASTAFSDDHNLKNVPTLS</sequence>
<dbReference type="PROSITE" id="PS50158">
    <property type="entry name" value="ZF_CCHC"/>
    <property type="match status" value="1"/>
</dbReference>
<dbReference type="InterPro" id="IPR001878">
    <property type="entry name" value="Znf_CCHC"/>
</dbReference>
<keyword evidence="1" id="KW-0479">Metal-binding</keyword>
<organism evidence="3 4">
    <name type="scientific">Pelobates cultripes</name>
    <name type="common">Western spadefoot toad</name>
    <dbReference type="NCBI Taxonomy" id="61616"/>
    <lineage>
        <taxon>Eukaryota</taxon>
        <taxon>Metazoa</taxon>
        <taxon>Chordata</taxon>
        <taxon>Craniata</taxon>
        <taxon>Vertebrata</taxon>
        <taxon>Euteleostomi</taxon>
        <taxon>Amphibia</taxon>
        <taxon>Batrachia</taxon>
        <taxon>Anura</taxon>
        <taxon>Pelobatoidea</taxon>
        <taxon>Pelobatidae</taxon>
        <taxon>Pelobates</taxon>
    </lineage>
</organism>
<evidence type="ECO:0000313" key="4">
    <source>
        <dbReference type="Proteomes" id="UP001295444"/>
    </source>
</evidence>
<feature type="domain" description="CCHC-type" evidence="2">
    <location>
        <begin position="30"/>
        <end position="44"/>
    </location>
</feature>
<dbReference type="SUPFAM" id="SSF57756">
    <property type="entry name" value="Retrovirus zinc finger-like domains"/>
    <property type="match status" value="1"/>
</dbReference>